<accession>A0A2K1IQU1</accession>
<dbReference type="Gramene" id="Pp3c21_5590V3.2">
    <property type="protein sequence ID" value="PAC:32916127.CDS.1"/>
    <property type="gene ID" value="Pp3c21_5590"/>
</dbReference>
<sequence length="124" mass="13633">MESISSEGDAVIDGLGPDDEMIGNNSSNLHKRKPDSGLGPDGGASGGATPVAIPKSLGYRRGSCRIVPMVNSLRYADLSEKQKEEIKFPPRTFDYLRDDIRQNIIDLINFKILKQKTDEVNRVS</sequence>
<gene>
    <name evidence="2" type="ORF">PHYPA_025765</name>
</gene>
<name>A0A2K1IQU1_PHYPA</name>
<evidence type="ECO:0000313" key="4">
    <source>
        <dbReference type="Proteomes" id="UP000006727"/>
    </source>
</evidence>
<feature type="region of interest" description="Disordered" evidence="1">
    <location>
        <begin position="1"/>
        <end position="55"/>
    </location>
</feature>
<dbReference type="PaxDb" id="3218-PP1S27_258V6.2"/>
<protein>
    <submittedName>
        <fullName evidence="2 3">Uncharacterized protein</fullName>
    </submittedName>
</protein>
<evidence type="ECO:0000313" key="3">
    <source>
        <dbReference type="EnsemblPlants" id="PAC:32916126.CDS.1"/>
    </source>
</evidence>
<dbReference type="AlphaFoldDB" id="A0A2K1IQU1"/>
<dbReference type="Gramene" id="Pp3c21_5590V3.1">
    <property type="protein sequence ID" value="PAC:32916126.CDS.1"/>
    <property type="gene ID" value="Pp3c21_5590"/>
</dbReference>
<evidence type="ECO:0000256" key="1">
    <source>
        <dbReference type="SAM" id="MobiDB-lite"/>
    </source>
</evidence>
<evidence type="ECO:0000313" key="2">
    <source>
        <dbReference type="EMBL" id="PNR31644.1"/>
    </source>
</evidence>
<dbReference type="InParanoid" id="A0A2K1IQU1"/>
<dbReference type="Proteomes" id="UP000006727">
    <property type="component" value="Chromosome 21"/>
</dbReference>
<dbReference type="EnsemblPlants" id="Pp3c21_5590V3.2">
    <property type="protein sequence ID" value="PAC:32916127.CDS.1"/>
    <property type="gene ID" value="Pp3c21_5590"/>
</dbReference>
<organism evidence="2">
    <name type="scientific">Physcomitrium patens</name>
    <name type="common">Spreading-leaved earth moss</name>
    <name type="synonym">Physcomitrella patens</name>
    <dbReference type="NCBI Taxonomy" id="3218"/>
    <lineage>
        <taxon>Eukaryota</taxon>
        <taxon>Viridiplantae</taxon>
        <taxon>Streptophyta</taxon>
        <taxon>Embryophyta</taxon>
        <taxon>Bryophyta</taxon>
        <taxon>Bryophytina</taxon>
        <taxon>Bryopsida</taxon>
        <taxon>Funariidae</taxon>
        <taxon>Funariales</taxon>
        <taxon>Funariaceae</taxon>
        <taxon>Physcomitrium</taxon>
    </lineage>
</organism>
<dbReference type="EMBL" id="ABEU02000021">
    <property type="protein sequence ID" value="PNR31644.1"/>
    <property type="molecule type" value="Genomic_DNA"/>
</dbReference>
<reference evidence="2 4" key="1">
    <citation type="journal article" date="2008" name="Science">
        <title>The Physcomitrella genome reveals evolutionary insights into the conquest of land by plants.</title>
        <authorList>
            <person name="Rensing S."/>
            <person name="Lang D."/>
            <person name="Zimmer A."/>
            <person name="Terry A."/>
            <person name="Salamov A."/>
            <person name="Shapiro H."/>
            <person name="Nishiyama T."/>
            <person name="Perroud P.-F."/>
            <person name="Lindquist E."/>
            <person name="Kamisugi Y."/>
            <person name="Tanahashi T."/>
            <person name="Sakakibara K."/>
            <person name="Fujita T."/>
            <person name="Oishi K."/>
            <person name="Shin-I T."/>
            <person name="Kuroki Y."/>
            <person name="Toyoda A."/>
            <person name="Suzuki Y."/>
            <person name="Hashimoto A."/>
            <person name="Yamaguchi K."/>
            <person name="Sugano A."/>
            <person name="Kohara Y."/>
            <person name="Fujiyama A."/>
            <person name="Anterola A."/>
            <person name="Aoki S."/>
            <person name="Ashton N."/>
            <person name="Barbazuk W.B."/>
            <person name="Barker E."/>
            <person name="Bennetzen J."/>
            <person name="Bezanilla M."/>
            <person name="Blankenship R."/>
            <person name="Cho S.H."/>
            <person name="Dutcher S."/>
            <person name="Estelle M."/>
            <person name="Fawcett J.A."/>
            <person name="Gundlach H."/>
            <person name="Hanada K."/>
            <person name="Heyl A."/>
            <person name="Hicks K.A."/>
            <person name="Hugh J."/>
            <person name="Lohr M."/>
            <person name="Mayer K."/>
            <person name="Melkozernov A."/>
            <person name="Murata T."/>
            <person name="Nelson D."/>
            <person name="Pils B."/>
            <person name="Prigge M."/>
            <person name="Reiss B."/>
            <person name="Renner T."/>
            <person name="Rombauts S."/>
            <person name="Rushton P."/>
            <person name="Sanderfoot A."/>
            <person name="Schween G."/>
            <person name="Shiu S.-H."/>
            <person name="Stueber K."/>
            <person name="Theodoulou F.L."/>
            <person name="Tu H."/>
            <person name="Van de Peer Y."/>
            <person name="Verrier P.J."/>
            <person name="Waters E."/>
            <person name="Wood A."/>
            <person name="Yang L."/>
            <person name="Cove D."/>
            <person name="Cuming A."/>
            <person name="Hasebe M."/>
            <person name="Lucas S."/>
            <person name="Mishler D.B."/>
            <person name="Reski R."/>
            <person name="Grigoriev I."/>
            <person name="Quatrano R.S."/>
            <person name="Boore J.L."/>
        </authorList>
    </citation>
    <scope>NUCLEOTIDE SEQUENCE [LARGE SCALE GENOMIC DNA]</scope>
    <source>
        <strain evidence="3 4">cv. Gransden 2004</strain>
    </source>
</reference>
<reference evidence="3" key="3">
    <citation type="submission" date="2020-12" db="UniProtKB">
        <authorList>
            <consortium name="EnsemblPlants"/>
        </authorList>
    </citation>
    <scope>IDENTIFICATION</scope>
</reference>
<proteinExistence type="predicted"/>
<keyword evidence="4" id="KW-1185">Reference proteome</keyword>
<reference evidence="2 4" key="2">
    <citation type="journal article" date="2018" name="Plant J.">
        <title>The Physcomitrella patens chromosome-scale assembly reveals moss genome structure and evolution.</title>
        <authorList>
            <person name="Lang D."/>
            <person name="Ullrich K.K."/>
            <person name="Murat F."/>
            <person name="Fuchs J."/>
            <person name="Jenkins J."/>
            <person name="Haas F.B."/>
            <person name="Piednoel M."/>
            <person name="Gundlach H."/>
            <person name="Van Bel M."/>
            <person name="Meyberg R."/>
            <person name="Vives C."/>
            <person name="Morata J."/>
            <person name="Symeonidi A."/>
            <person name="Hiss M."/>
            <person name="Muchero W."/>
            <person name="Kamisugi Y."/>
            <person name="Saleh O."/>
            <person name="Blanc G."/>
            <person name="Decker E.L."/>
            <person name="van Gessel N."/>
            <person name="Grimwood J."/>
            <person name="Hayes R.D."/>
            <person name="Graham S.W."/>
            <person name="Gunter L.E."/>
            <person name="McDaniel S.F."/>
            <person name="Hoernstein S.N.W."/>
            <person name="Larsson A."/>
            <person name="Li F.W."/>
            <person name="Perroud P.F."/>
            <person name="Phillips J."/>
            <person name="Ranjan P."/>
            <person name="Rokshar D.S."/>
            <person name="Rothfels C.J."/>
            <person name="Schneider L."/>
            <person name="Shu S."/>
            <person name="Stevenson D.W."/>
            <person name="Thummler F."/>
            <person name="Tillich M."/>
            <person name="Villarreal Aguilar J.C."/>
            <person name="Widiez T."/>
            <person name="Wong G.K."/>
            <person name="Wymore A."/>
            <person name="Zhang Y."/>
            <person name="Zimmer A.D."/>
            <person name="Quatrano R.S."/>
            <person name="Mayer K.F.X."/>
            <person name="Goodstein D."/>
            <person name="Casacuberta J.M."/>
            <person name="Vandepoele K."/>
            <person name="Reski R."/>
            <person name="Cuming A.C."/>
            <person name="Tuskan G.A."/>
            <person name="Maumus F."/>
            <person name="Salse J."/>
            <person name="Schmutz J."/>
            <person name="Rensing S.A."/>
        </authorList>
    </citation>
    <scope>NUCLEOTIDE SEQUENCE [LARGE SCALE GENOMIC DNA]</scope>
    <source>
        <strain evidence="3 4">cv. Gransden 2004</strain>
    </source>
</reference>
<dbReference type="EnsemblPlants" id="Pp3c21_5590V3.1">
    <property type="protein sequence ID" value="PAC:32916126.CDS.1"/>
    <property type="gene ID" value="Pp3c21_5590"/>
</dbReference>